<proteinExistence type="inferred from homology"/>
<comment type="function">
    <text evidence="2">Acts on leucine, isoleucine and valine.</text>
</comment>
<name>A0A7X5YLW8_9CAUL</name>
<evidence type="ECO:0000256" key="3">
    <source>
        <dbReference type="ARBA" id="ARBA00004824"/>
    </source>
</evidence>
<dbReference type="PANTHER" id="PTHR42743:SF11">
    <property type="entry name" value="AMINODEOXYCHORISMATE LYASE"/>
    <property type="match status" value="1"/>
</dbReference>
<evidence type="ECO:0000256" key="12">
    <source>
        <dbReference type="ARBA" id="ARBA00048798"/>
    </source>
</evidence>
<dbReference type="GO" id="GO:0004084">
    <property type="term" value="F:branched-chain-amino-acid transaminase activity"/>
    <property type="evidence" value="ECO:0007669"/>
    <property type="project" value="UniProtKB-EC"/>
</dbReference>
<evidence type="ECO:0000256" key="7">
    <source>
        <dbReference type="ARBA" id="ARBA00013053"/>
    </source>
</evidence>
<dbReference type="NCBIfam" id="NF005209">
    <property type="entry name" value="PRK06680.1"/>
    <property type="match status" value="1"/>
</dbReference>
<organism evidence="14 15">
    <name type="scientific">Brevundimonas alba</name>
    <dbReference type="NCBI Taxonomy" id="74314"/>
    <lineage>
        <taxon>Bacteria</taxon>
        <taxon>Pseudomonadati</taxon>
        <taxon>Pseudomonadota</taxon>
        <taxon>Alphaproteobacteria</taxon>
        <taxon>Caulobacterales</taxon>
        <taxon>Caulobacteraceae</taxon>
        <taxon>Brevundimonas</taxon>
    </lineage>
</organism>
<dbReference type="PANTHER" id="PTHR42743">
    <property type="entry name" value="AMINO-ACID AMINOTRANSFERASE"/>
    <property type="match status" value="1"/>
</dbReference>
<dbReference type="InterPro" id="IPR043132">
    <property type="entry name" value="BCAT-like_C"/>
</dbReference>
<dbReference type="InterPro" id="IPR001544">
    <property type="entry name" value="Aminotrans_IV"/>
</dbReference>
<dbReference type="CDD" id="cd01558">
    <property type="entry name" value="D-AAT_like"/>
    <property type="match status" value="1"/>
</dbReference>
<comment type="caution">
    <text evidence="14">The sequence shown here is derived from an EMBL/GenBank/DDBJ whole genome shotgun (WGS) entry which is preliminary data.</text>
</comment>
<comment type="cofactor">
    <cofactor evidence="1">
        <name>pyridoxal 5'-phosphate</name>
        <dbReference type="ChEBI" id="CHEBI:597326"/>
    </cofactor>
</comment>
<keyword evidence="10" id="KW-0028">Amino-acid biosynthesis</keyword>
<comment type="pathway">
    <text evidence="4">Amino-acid biosynthesis; L-valine biosynthesis; L-valine from pyruvate: step 4/4.</text>
</comment>
<comment type="catalytic activity">
    <reaction evidence="12">
        <text>L-isoleucine + 2-oxoglutarate = (S)-3-methyl-2-oxopentanoate + L-glutamate</text>
        <dbReference type="Rhea" id="RHEA:24801"/>
        <dbReference type="ChEBI" id="CHEBI:16810"/>
        <dbReference type="ChEBI" id="CHEBI:29985"/>
        <dbReference type="ChEBI" id="CHEBI:35146"/>
        <dbReference type="ChEBI" id="CHEBI:58045"/>
        <dbReference type="EC" id="2.6.1.42"/>
    </reaction>
</comment>
<accession>A0A7X5YLW8</accession>
<dbReference type="GO" id="GO:0009082">
    <property type="term" value="P:branched-chain amino acid biosynthetic process"/>
    <property type="evidence" value="ECO:0007669"/>
    <property type="project" value="UniProtKB-KW"/>
</dbReference>
<evidence type="ECO:0000256" key="13">
    <source>
        <dbReference type="ARBA" id="ARBA00049229"/>
    </source>
</evidence>
<dbReference type="InterPro" id="IPR050571">
    <property type="entry name" value="Class-IV_PLP-Dep_Aminotrnsfr"/>
</dbReference>
<comment type="catalytic activity">
    <reaction evidence="13">
        <text>L-leucine + 2-oxoglutarate = 4-methyl-2-oxopentanoate + L-glutamate</text>
        <dbReference type="Rhea" id="RHEA:18321"/>
        <dbReference type="ChEBI" id="CHEBI:16810"/>
        <dbReference type="ChEBI" id="CHEBI:17865"/>
        <dbReference type="ChEBI" id="CHEBI:29985"/>
        <dbReference type="ChEBI" id="CHEBI:57427"/>
        <dbReference type="EC" id="2.6.1.42"/>
    </reaction>
</comment>
<evidence type="ECO:0000256" key="4">
    <source>
        <dbReference type="ARBA" id="ARBA00004931"/>
    </source>
</evidence>
<evidence type="ECO:0000256" key="9">
    <source>
        <dbReference type="ARBA" id="ARBA00022898"/>
    </source>
</evidence>
<evidence type="ECO:0000256" key="5">
    <source>
        <dbReference type="ARBA" id="ARBA00005072"/>
    </source>
</evidence>
<dbReference type="Proteomes" id="UP000587415">
    <property type="component" value="Unassembled WGS sequence"/>
</dbReference>
<evidence type="ECO:0000256" key="1">
    <source>
        <dbReference type="ARBA" id="ARBA00001933"/>
    </source>
</evidence>
<evidence type="ECO:0000256" key="11">
    <source>
        <dbReference type="ARBA" id="ARBA00048212"/>
    </source>
</evidence>
<keyword evidence="14" id="KW-0032">Aminotransferase</keyword>
<dbReference type="Pfam" id="PF01063">
    <property type="entry name" value="Aminotran_4"/>
    <property type="match status" value="1"/>
</dbReference>
<evidence type="ECO:0000256" key="10">
    <source>
        <dbReference type="ARBA" id="ARBA00023304"/>
    </source>
</evidence>
<dbReference type="InterPro" id="IPR043131">
    <property type="entry name" value="BCAT-like_N"/>
</dbReference>
<comment type="similarity">
    <text evidence="6">Belongs to the class-IV pyridoxal-phosphate-dependent aminotransferase family.</text>
</comment>
<dbReference type="RefSeq" id="WP_168048503.1">
    <property type="nucleotide sequence ID" value="NZ_JAATJM010000002.1"/>
</dbReference>
<evidence type="ECO:0000256" key="2">
    <source>
        <dbReference type="ARBA" id="ARBA00003109"/>
    </source>
</evidence>
<comment type="pathway">
    <text evidence="3">Amino-acid biosynthesis; L-isoleucine biosynthesis; L-isoleucine from 2-oxobutanoate: step 4/4.</text>
</comment>
<dbReference type="EMBL" id="JAATJM010000002">
    <property type="protein sequence ID" value="NJC42356.1"/>
    <property type="molecule type" value="Genomic_DNA"/>
</dbReference>
<dbReference type="Gene3D" id="3.30.470.10">
    <property type="match status" value="1"/>
</dbReference>
<reference evidence="14 15" key="1">
    <citation type="submission" date="2020-03" db="EMBL/GenBank/DDBJ databases">
        <title>Genomic Encyclopedia of Type Strains, Phase IV (KMG-IV): sequencing the most valuable type-strain genomes for metagenomic binning, comparative biology and taxonomic classification.</title>
        <authorList>
            <person name="Goeker M."/>
        </authorList>
    </citation>
    <scope>NUCLEOTIDE SEQUENCE [LARGE SCALE GENOMIC DNA]</scope>
    <source>
        <strain evidence="14 15">DSM 4736</strain>
    </source>
</reference>
<dbReference type="GO" id="GO:0008652">
    <property type="term" value="P:amino acid biosynthetic process"/>
    <property type="evidence" value="ECO:0007669"/>
    <property type="project" value="UniProtKB-ARBA"/>
</dbReference>
<evidence type="ECO:0000256" key="8">
    <source>
        <dbReference type="ARBA" id="ARBA00014472"/>
    </source>
</evidence>
<keyword evidence="10" id="KW-0100">Branched-chain amino acid biosynthesis</keyword>
<dbReference type="SUPFAM" id="SSF56752">
    <property type="entry name" value="D-aminoacid aminotransferase-like PLP-dependent enzymes"/>
    <property type="match status" value="1"/>
</dbReference>
<evidence type="ECO:0000313" key="15">
    <source>
        <dbReference type="Proteomes" id="UP000587415"/>
    </source>
</evidence>
<dbReference type="AlphaFoldDB" id="A0A7X5YLW8"/>
<keyword evidence="9" id="KW-0663">Pyridoxal phosphate</keyword>
<dbReference type="FunFam" id="3.20.10.10:FF:000002">
    <property type="entry name" value="D-alanine aminotransferase"/>
    <property type="match status" value="1"/>
</dbReference>
<keyword evidence="15" id="KW-1185">Reference proteome</keyword>
<evidence type="ECO:0000256" key="6">
    <source>
        <dbReference type="ARBA" id="ARBA00009320"/>
    </source>
</evidence>
<keyword evidence="14" id="KW-0808">Transferase</keyword>
<sequence>MSRVAYVNGTYRPHGEATVHVEDRGFQFADGVYEVWSVFEGRLADFDGHMTRLHRSLNELRIPIPMTREALERVLKETVRRNRVREGLVYIQVTRGTARRDHPFPAEGTPPSVIVTARTLPLSKGNTAAAKGVAVITHPDIRWGRCDIKTVGLLPNVLAKQAAKERGAAEAWMVDEMGLITEGSSTNAWIVDEAGKLRTRDPQSNILHGITRAAVLKMAAEEGLEIEERAFSVDEAKRAREAFYTSASGFVMPAVSIDGAKIGDGRPGPVATRLRELYLDQARRDAI</sequence>
<evidence type="ECO:0000313" key="14">
    <source>
        <dbReference type="EMBL" id="NJC42356.1"/>
    </source>
</evidence>
<protein>
    <recommendedName>
        <fullName evidence="8">Probable branched-chain-amino-acid aminotransferase</fullName>
        <ecNumber evidence="7">2.6.1.42</ecNumber>
    </recommendedName>
</protein>
<dbReference type="InterPro" id="IPR036038">
    <property type="entry name" value="Aminotransferase-like"/>
</dbReference>
<gene>
    <name evidence="14" type="ORF">GGQ87_002651</name>
</gene>
<comment type="catalytic activity">
    <reaction evidence="11">
        <text>L-valine + 2-oxoglutarate = 3-methyl-2-oxobutanoate + L-glutamate</text>
        <dbReference type="Rhea" id="RHEA:24813"/>
        <dbReference type="ChEBI" id="CHEBI:11851"/>
        <dbReference type="ChEBI" id="CHEBI:16810"/>
        <dbReference type="ChEBI" id="CHEBI:29985"/>
        <dbReference type="ChEBI" id="CHEBI:57762"/>
        <dbReference type="EC" id="2.6.1.42"/>
    </reaction>
</comment>
<comment type="pathway">
    <text evidence="5">Amino-acid biosynthesis; L-leucine biosynthesis; L-leucine from 3-methyl-2-oxobutanoate: step 4/4.</text>
</comment>
<dbReference type="EC" id="2.6.1.42" evidence="7"/>
<dbReference type="GO" id="GO:0005829">
    <property type="term" value="C:cytosol"/>
    <property type="evidence" value="ECO:0007669"/>
    <property type="project" value="TreeGrafter"/>
</dbReference>
<dbReference type="Gene3D" id="3.20.10.10">
    <property type="entry name" value="D-amino Acid Aminotransferase, subunit A, domain 2"/>
    <property type="match status" value="1"/>
</dbReference>